<dbReference type="GeneID" id="93652663"/>
<dbReference type="InterPro" id="IPR019436">
    <property type="entry name" value="Say1-like"/>
</dbReference>
<dbReference type="RefSeq" id="XP_067547622.1">
    <property type="nucleotide sequence ID" value="XM_067693064.1"/>
</dbReference>
<dbReference type="EMBL" id="JAEOAQ010000005">
    <property type="protein sequence ID" value="KAG5418506.1"/>
    <property type="molecule type" value="Genomic_DNA"/>
</dbReference>
<name>A0A8H8DC74_9ASCO</name>
<dbReference type="AlphaFoldDB" id="A0A8H8DC74"/>
<evidence type="ECO:0000313" key="3">
    <source>
        <dbReference type="Proteomes" id="UP000669133"/>
    </source>
</evidence>
<dbReference type="PANTHER" id="PTHR36169:SF1">
    <property type="entry name" value="ACETATE KINASE EUTQ"/>
    <property type="match status" value="1"/>
</dbReference>
<feature type="signal peptide" evidence="1">
    <location>
        <begin position="1"/>
        <end position="23"/>
    </location>
</feature>
<sequence length="419" mass="47381">MVSITGLFILFSLPLRLLWVVIKYPFDGGAKGKYHNSLSKALKMEICKFAISLSVEDSSVLALMKTNFVINTMVKTFHSSLTKLNNYGKRFDKQSIWIVEAENRTTSDPVIIFCHGGGFFLETQPQHIETLLSMYYLLDEKKRARTSILVLEYGLACHGHLVGTQVYELAATHTKLTSEGNDNIILMGDSCGGNLCTVFLQYLKHQSKVPSLPWPRSLVLICPWIKIVPDRFQLTPGHSYHDNEKYDMVEANFMLDQKRQASLFGDTNYADLFISPGNVEYKTSDWDGIPTLRSKGYSTFVITGEHEVFRDDTLEWARYALGSPLKPPSDDSGGQFNSATHEYKQQGNDGAYIEVVIEPWGIHESVIFFEHTAIEVVKKKPFVKLTDMDAFEYFGMVRITDFLNKTLVTGYDRGVPGES</sequence>
<evidence type="ECO:0000256" key="1">
    <source>
        <dbReference type="SAM" id="SignalP"/>
    </source>
</evidence>
<dbReference type="Proteomes" id="UP000669133">
    <property type="component" value="Unassembled WGS sequence"/>
</dbReference>
<keyword evidence="3" id="KW-1185">Reference proteome</keyword>
<evidence type="ECO:0000313" key="2">
    <source>
        <dbReference type="EMBL" id="KAG5418506.1"/>
    </source>
</evidence>
<dbReference type="InterPro" id="IPR010424">
    <property type="entry name" value="EutQ"/>
</dbReference>
<feature type="chain" id="PRO_5034166639" description="Alpha/beta hydrolase fold-3 domain-containing protein" evidence="1">
    <location>
        <begin position="24"/>
        <end position="419"/>
    </location>
</feature>
<proteinExistence type="predicted"/>
<dbReference type="Gene3D" id="3.40.50.1820">
    <property type="entry name" value="alpha/beta hydrolase"/>
    <property type="match status" value="1"/>
</dbReference>
<dbReference type="SUPFAM" id="SSF53474">
    <property type="entry name" value="alpha/beta-Hydrolases"/>
    <property type="match status" value="1"/>
</dbReference>
<dbReference type="InterPro" id="IPR029058">
    <property type="entry name" value="AB_hydrolase_fold"/>
</dbReference>
<accession>A0A8H8DC74</accession>
<gene>
    <name evidence="2" type="ORF">I9W82_004034</name>
</gene>
<comment type="caution">
    <text evidence="2">The sequence shown here is derived from an EMBL/GenBank/DDBJ whole genome shotgun (WGS) entry which is preliminary data.</text>
</comment>
<evidence type="ECO:0008006" key="4">
    <source>
        <dbReference type="Google" id="ProtNLM"/>
    </source>
</evidence>
<dbReference type="Pfam" id="PF10340">
    <property type="entry name" value="Say1_Mug180"/>
    <property type="match status" value="1"/>
</dbReference>
<keyword evidence="1" id="KW-0732">Signal</keyword>
<dbReference type="PANTHER" id="PTHR36169">
    <property type="entry name" value="ETHANOLAMINE UTILIZATION PROTEIN EUTQ"/>
    <property type="match status" value="1"/>
</dbReference>
<protein>
    <recommendedName>
        <fullName evidence="4">Alpha/beta hydrolase fold-3 domain-containing protein</fullName>
    </recommendedName>
</protein>
<dbReference type="OrthoDB" id="2152029at2759"/>
<reference evidence="2 3" key="1">
    <citation type="submission" date="2020-12" db="EMBL/GenBank/DDBJ databases">
        <title>Effect of drift, selection, and recombination on the evolution of hybrid genomes in Candida yeast pathogens.</title>
        <authorList>
            <person name="Mixao V."/>
            <person name="Ksiezopolska E."/>
            <person name="Saus E."/>
            <person name="Boekhout T."/>
            <person name="Gacser A."/>
            <person name="Gabaldon T."/>
        </authorList>
    </citation>
    <scope>NUCLEOTIDE SEQUENCE [LARGE SCALE GENOMIC DNA]</scope>
    <source>
        <strain evidence="2 3">BP57</strain>
    </source>
</reference>
<organism evidence="2 3">
    <name type="scientific">Candida metapsilosis</name>
    <dbReference type="NCBI Taxonomy" id="273372"/>
    <lineage>
        <taxon>Eukaryota</taxon>
        <taxon>Fungi</taxon>
        <taxon>Dikarya</taxon>
        <taxon>Ascomycota</taxon>
        <taxon>Saccharomycotina</taxon>
        <taxon>Pichiomycetes</taxon>
        <taxon>Debaryomycetaceae</taxon>
        <taxon>Candida/Lodderomyces clade</taxon>
        <taxon>Candida</taxon>
    </lineage>
</organism>